<reference evidence="8" key="2">
    <citation type="submission" date="2020-09" db="EMBL/GenBank/DDBJ databases">
        <authorList>
            <person name="Sun Q."/>
            <person name="Zhou Y."/>
        </authorList>
    </citation>
    <scope>NUCLEOTIDE SEQUENCE</scope>
    <source>
        <strain evidence="8">CGMCC 1.7081</strain>
    </source>
</reference>
<proteinExistence type="predicted"/>
<comment type="catalytic activity">
    <reaction evidence="1">
        <text>ATP + protein L-histidine = ADP + protein N-phospho-L-histidine.</text>
        <dbReference type="EC" id="2.7.13.3"/>
    </reaction>
</comment>
<sequence length="618" mass="65726">MSAPPPVSEAIDTRRPLRELLQSLAIPCLLLDSAGTVLLGNPAAEALGHPLWPTTFPQGWSKSWAVLRDGLPPFPQSARITPPVDLPGRTAIASRLELDDAEGPLTLLQLPPDETERAMQLASAAHDIRTDLQTIIAASELLTQNPPPSDAETARLQASIGASAAHALEQVNASLELSRLEFLQQAPRRDFFRLGQVVKETAGRLAPLADKAGLTFWVTLPEDTRLVEGQAHPIVALTQNLLSNAFKFTREGSVSLSLTETANDATNQCAYHLTIEDTGDGFPATEQDRLLTPFQTGTHHPPSRTTGTGIGIGTYLVQQAVRALDAQLEITAPAEGGTRFSVTFSLPLAADQQEPDSGIGAAHPPEAELTGLHILLVEDNDTNRALFLRTLSQAGATVQGAADGQDALTDLAAGKTPYDLVLLDLTMAGLDGIALATRLLLMEPPHPVPRLVALTGQEDDNTRAACRILGMQELIGKPVRPSELRQKIAALIDAPATTNGRPAQPLAPKLVAELIEDMGEDIARSLMLRALNEASALFTALTQQGVTPEGRNAIHSALGSSGLTGLAAVEFALRVVQAVSRIRDNDSPAMTSALALLQRAIDETRDSLSIWPPAARQQ</sequence>
<name>A0A8J3HCB1_9RHOB</name>
<dbReference type="Pfam" id="PF00072">
    <property type="entry name" value="Response_reg"/>
    <property type="match status" value="1"/>
</dbReference>
<accession>A0A8J3HCB1</accession>
<dbReference type="SMART" id="SM00387">
    <property type="entry name" value="HATPase_c"/>
    <property type="match status" value="1"/>
</dbReference>
<evidence type="ECO:0000313" key="9">
    <source>
        <dbReference type="Proteomes" id="UP000611500"/>
    </source>
</evidence>
<reference evidence="8" key="1">
    <citation type="journal article" date="2014" name="Int. J. Syst. Evol. Microbiol.">
        <title>Complete genome sequence of Corynebacterium casei LMG S-19264T (=DSM 44701T), isolated from a smear-ripened cheese.</title>
        <authorList>
            <consortium name="US DOE Joint Genome Institute (JGI-PGF)"/>
            <person name="Walter F."/>
            <person name="Albersmeier A."/>
            <person name="Kalinowski J."/>
            <person name="Ruckert C."/>
        </authorList>
    </citation>
    <scope>NUCLEOTIDE SEQUENCE</scope>
    <source>
        <strain evidence="8">CGMCC 1.7081</strain>
    </source>
</reference>
<dbReference type="PANTHER" id="PTHR43047">
    <property type="entry name" value="TWO-COMPONENT HISTIDINE PROTEIN KINASE"/>
    <property type="match status" value="1"/>
</dbReference>
<evidence type="ECO:0000259" key="7">
    <source>
        <dbReference type="PROSITE" id="PS50110"/>
    </source>
</evidence>
<protein>
    <recommendedName>
        <fullName evidence="2">histidine kinase</fullName>
        <ecNumber evidence="2">2.7.13.3</ecNumber>
    </recommendedName>
</protein>
<dbReference type="EMBL" id="BNAP01000035">
    <property type="protein sequence ID" value="GHH03122.1"/>
    <property type="molecule type" value="Genomic_DNA"/>
</dbReference>
<evidence type="ECO:0000256" key="4">
    <source>
        <dbReference type="ARBA" id="ARBA00022777"/>
    </source>
</evidence>
<dbReference type="Pfam" id="PF02518">
    <property type="entry name" value="HATPase_c"/>
    <property type="match status" value="1"/>
</dbReference>
<keyword evidence="4" id="KW-0418">Kinase</keyword>
<keyword evidence="9" id="KW-1185">Reference proteome</keyword>
<evidence type="ECO:0000256" key="5">
    <source>
        <dbReference type="PROSITE-ProRule" id="PRU00169"/>
    </source>
</evidence>
<dbReference type="SUPFAM" id="SSF52172">
    <property type="entry name" value="CheY-like"/>
    <property type="match status" value="1"/>
</dbReference>
<dbReference type="Gene3D" id="3.30.565.10">
    <property type="entry name" value="Histidine kinase-like ATPase, C-terminal domain"/>
    <property type="match status" value="1"/>
</dbReference>
<dbReference type="RefSeq" id="WP_084437131.1">
    <property type="nucleotide sequence ID" value="NZ_BNAP01000035.1"/>
</dbReference>
<dbReference type="InterPro" id="IPR003594">
    <property type="entry name" value="HATPase_dom"/>
</dbReference>
<dbReference type="Pfam" id="PF00512">
    <property type="entry name" value="HisKA"/>
    <property type="match status" value="1"/>
</dbReference>
<dbReference type="GO" id="GO:0005886">
    <property type="term" value="C:plasma membrane"/>
    <property type="evidence" value="ECO:0007669"/>
    <property type="project" value="TreeGrafter"/>
</dbReference>
<evidence type="ECO:0000256" key="1">
    <source>
        <dbReference type="ARBA" id="ARBA00000085"/>
    </source>
</evidence>
<gene>
    <name evidence="8" type="ORF">GCM10010961_41090</name>
</gene>
<comment type="caution">
    <text evidence="8">The sequence shown here is derived from an EMBL/GenBank/DDBJ whole genome shotgun (WGS) entry which is preliminary data.</text>
</comment>
<feature type="modified residue" description="4-aspartylphosphate" evidence="5">
    <location>
        <position position="424"/>
    </location>
</feature>
<organism evidence="8 9">
    <name type="scientific">Pseudodonghicola xiamenensis</name>
    <dbReference type="NCBI Taxonomy" id="337702"/>
    <lineage>
        <taxon>Bacteria</taxon>
        <taxon>Pseudomonadati</taxon>
        <taxon>Pseudomonadota</taxon>
        <taxon>Alphaproteobacteria</taxon>
        <taxon>Rhodobacterales</taxon>
        <taxon>Paracoccaceae</taxon>
        <taxon>Pseudodonghicola</taxon>
    </lineage>
</organism>
<dbReference type="SMART" id="SM00388">
    <property type="entry name" value="HisKA"/>
    <property type="match status" value="1"/>
</dbReference>
<dbReference type="GO" id="GO:0000155">
    <property type="term" value="F:phosphorelay sensor kinase activity"/>
    <property type="evidence" value="ECO:0007669"/>
    <property type="project" value="InterPro"/>
</dbReference>
<evidence type="ECO:0000256" key="3">
    <source>
        <dbReference type="ARBA" id="ARBA00022679"/>
    </source>
</evidence>
<dbReference type="EC" id="2.7.13.3" evidence="2"/>
<dbReference type="CDD" id="cd17546">
    <property type="entry name" value="REC_hyHK_CKI1_RcsC-like"/>
    <property type="match status" value="1"/>
</dbReference>
<dbReference type="InterPro" id="IPR011006">
    <property type="entry name" value="CheY-like_superfamily"/>
</dbReference>
<dbReference type="SUPFAM" id="SSF47384">
    <property type="entry name" value="Homodimeric domain of signal transducing histidine kinase"/>
    <property type="match status" value="1"/>
</dbReference>
<dbReference type="Proteomes" id="UP000611500">
    <property type="component" value="Unassembled WGS sequence"/>
</dbReference>
<dbReference type="InterPro" id="IPR036097">
    <property type="entry name" value="HisK_dim/P_sf"/>
</dbReference>
<dbReference type="InterPro" id="IPR005467">
    <property type="entry name" value="His_kinase_dom"/>
</dbReference>
<dbReference type="Gene3D" id="3.40.50.2300">
    <property type="match status" value="1"/>
</dbReference>
<keyword evidence="3" id="KW-0808">Transferase</keyword>
<dbReference type="SMART" id="SM00448">
    <property type="entry name" value="REC"/>
    <property type="match status" value="1"/>
</dbReference>
<dbReference type="InterPro" id="IPR036890">
    <property type="entry name" value="HATPase_C_sf"/>
</dbReference>
<feature type="domain" description="Histidine kinase" evidence="6">
    <location>
        <begin position="123"/>
        <end position="348"/>
    </location>
</feature>
<evidence type="ECO:0000259" key="6">
    <source>
        <dbReference type="PROSITE" id="PS50109"/>
    </source>
</evidence>
<evidence type="ECO:0000256" key="2">
    <source>
        <dbReference type="ARBA" id="ARBA00012438"/>
    </source>
</evidence>
<dbReference type="SUPFAM" id="SSF55874">
    <property type="entry name" value="ATPase domain of HSP90 chaperone/DNA topoisomerase II/histidine kinase"/>
    <property type="match status" value="1"/>
</dbReference>
<dbReference type="Gene3D" id="1.10.287.130">
    <property type="match status" value="1"/>
</dbReference>
<keyword evidence="5" id="KW-0597">Phosphoprotein</keyword>
<dbReference type="CDD" id="cd00082">
    <property type="entry name" value="HisKA"/>
    <property type="match status" value="1"/>
</dbReference>
<dbReference type="GO" id="GO:0009927">
    <property type="term" value="F:histidine phosphotransfer kinase activity"/>
    <property type="evidence" value="ECO:0007669"/>
    <property type="project" value="TreeGrafter"/>
</dbReference>
<dbReference type="InterPro" id="IPR003661">
    <property type="entry name" value="HisK_dim/P_dom"/>
</dbReference>
<dbReference type="AlphaFoldDB" id="A0A8J3HCB1"/>
<dbReference type="PROSITE" id="PS50110">
    <property type="entry name" value="RESPONSE_REGULATORY"/>
    <property type="match status" value="1"/>
</dbReference>
<feature type="domain" description="Response regulatory" evidence="7">
    <location>
        <begin position="373"/>
        <end position="492"/>
    </location>
</feature>
<dbReference type="PROSITE" id="PS50109">
    <property type="entry name" value="HIS_KIN"/>
    <property type="match status" value="1"/>
</dbReference>
<evidence type="ECO:0000313" key="8">
    <source>
        <dbReference type="EMBL" id="GHH03122.1"/>
    </source>
</evidence>
<dbReference type="InterPro" id="IPR001789">
    <property type="entry name" value="Sig_transdc_resp-reg_receiver"/>
</dbReference>
<dbReference type="PANTHER" id="PTHR43047:SF72">
    <property type="entry name" value="OSMOSENSING HISTIDINE PROTEIN KINASE SLN1"/>
    <property type="match status" value="1"/>
</dbReference>